<keyword evidence="3" id="KW-1185">Reference proteome</keyword>
<organism evidence="2 3">
    <name type="scientific">Paenibacillus mendelii</name>
    <dbReference type="NCBI Taxonomy" id="206163"/>
    <lineage>
        <taxon>Bacteria</taxon>
        <taxon>Bacillati</taxon>
        <taxon>Bacillota</taxon>
        <taxon>Bacilli</taxon>
        <taxon>Bacillales</taxon>
        <taxon>Paenibacillaceae</taxon>
        <taxon>Paenibacillus</taxon>
    </lineage>
</organism>
<gene>
    <name evidence="2" type="ORF">ACFFJ8_28740</name>
</gene>
<comment type="caution">
    <text evidence="2">The sequence shown here is derived from an EMBL/GenBank/DDBJ whole genome shotgun (WGS) entry which is preliminary data.</text>
</comment>
<sequence length="77" mass="8294">MRKVIVLIGCLLLCSGCTDFLGRSTKTVQSNTVMMEVYPESESVLGSVYEGPESEKPLNPKLPDTVADPYAAPLTDS</sequence>
<proteinExistence type="predicted"/>
<evidence type="ECO:0000313" key="2">
    <source>
        <dbReference type="EMBL" id="MFC0395344.1"/>
    </source>
</evidence>
<dbReference type="RefSeq" id="WP_204816458.1">
    <property type="nucleotide sequence ID" value="NZ_JANHOF010000001.1"/>
</dbReference>
<dbReference type="EMBL" id="JBHLVF010000041">
    <property type="protein sequence ID" value="MFC0395344.1"/>
    <property type="molecule type" value="Genomic_DNA"/>
</dbReference>
<name>A0ABV6JHG1_9BACL</name>
<feature type="region of interest" description="Disordered" evidence="1">
    <location>
        <begin position="48"/>
        <end position="77"/>
    </location>
</feature>
<accession>A0ABV6JHG1</accession>
<reference evidence="2 3" key="1">
    <citation type="submission" date="2024-09" db="EMBL/GenBank/DDBJ databases">
        <authorList>
            <person name="Sun Q."/>
            <person name="Mori K."/>
        </authorList>
    </citation>
    <scope>NUCLEOTIDE SEQUENCE [LARGE SCALE GENOMIC DNA]</scope>
    <source>
        <strain evidence="2 3">CCM 4839</strain>
    </source>
</reference>
<protein>
    <submittedName>
        <fullName evidence="2">Uncharacterized protein</fullName>
    </submittedName>
</protein>
<evidence type="ECO:0000313" key="3">
    <source>
        <dbReference type="Proteomes" id="UP001589818"/>
    </source>
</evidence>
<evidence type="ECO:0000256" key="1">
    <source>
        <dbReference type="SAM" id="MobiDB-lite"/>
    </source>
</evidence>
<dbReference type="Proteomes" id="UP001589818">
    <property type="component" value="Unassembled WGS sequence"/>
</dbReference>